<comment type="caution">
    <text evidence="2">The sequence shown here is derived from an EMBL/GenBank/DDBJ whole genome shotgun (WGS) entry which is preliminary data.</text>
</comment>
<reference evidence="2" key="1">
    <citation type="submission" date="2021-09" db="EMBL/GenBank/DDBJ databases">
        <authorList>
            <consortium name="AG Swart"/>
            <person name="Singh M."/>
            <person name="Singh A."/>
            <person name="Seah K."/>
            <person name="Emmerich C."/>
        </authorList>
    </citation>
    <scope>NUCLEOTIDE SEQUENCE</scope>
    <source>
        <strain evidence="2">ATCC30299</strain>
    </source>
</reference>
<feature type="compositionally biased region" description="Polar residues" evidence="1">
    <location>
        <begin position="1"/>
        <end position="10"/>
    </location>
</feature>
<accession>A0AAU9IET4</accession>
<feature type="region of interest" description="Disordered" evidence="1">
    <location>
        <begin position="1"/>
        <end position="22"/>
    </location>
</feature>
<dbReference type="Proteomes" id="UP001162131">
    <property type="component" value="Unassembled WGS sequence"/>
</dbReference>
<keyword evidence="3" id="KW-1185">Reference proteome</keyword>
<evidence type="ECO:0000313" key="2">
    <source>
        <dbReference type="EMBL" id="CAG9311886.1"/>
    </source>
</evidence>
<organism evidence="2 3">
    <name type="scientific">Blepharisma stoltei</name>
    <dbReference type="NCBI Taxonomy" id="1481888"/>
    <lineage>
        <taxon>Eukaryota</taxon>
        <taxon>Sar</taxon>
        <taxon>Alveolata</taxon>
        <taxon>Ciliophora</taxon>
        <taxon>Postciliodesmatophora</taxon>
        <taxon>Heterotrichea</taxon>
        <taxon>Heterotrichida</taxon>
        <taxon>Blepharismidae</taxon>
        <taxon>Blepharisma</taxon>
    </lineage>
</organism>
<proteinExistence type="predicted"/>
<evidence type="ECO:0000256" key="1">
    <source>
        <dbReference type="SAM" id="MobiDB-lite"/>
    </source>
</evidence>
<gene>
    <name evidence="2" type="ORF">BSTOLATCC_MIC5146</name>
</gene>
<dbReference type="EMBL" id="CAJZBQ010000005">
    <property type="protein sequence ID" value="CAG9311886.1"/>
    <property type="molecule type" value="Genomic_DNA"/>
</dbReference>
<dbReference type="AlphaFoldDB" id="A0AAU9IET4"/>
<sequence>MGNRTSNIPTQVPYGNDHMRMQKPKDLEINNEFESPRKGMARPQTMPSSPNYHQSEFESPSKIYSPRLLGRVFSQLSPQAMTKAFHFPDEDPIDAAGYHHRQVSKHQLFQAEVYHETFN</sequence>
<protein>
    <submittedName>
        <fullName evidence="2">Uncharacterized protein</fullName>
    </submittedName>
</protein>
<evidence type="ECO:0000313" key="3">
    <source>
        <dbReference type="Proteomes" id="UP001162131"/>
    </source>
</evidence>
<feature type="region of interest" description="Disordered" evidence="1">
    <location>
        <begin position="34"/>
        <end position="59"/>
    </location>
</feature>
<name>A0AAU9IET4_9CILI</name>
<feature type="compositionally biased region" description="Polar residues" evidence="1">
    <location>
        <begin position="45"/>
        <end position="58"/>
    </location>
</feature>